<reference evidence="2 4" key="2">
    <citation type="journal article" date="2013" name="Nature">
        <title>Insights into bilaterian evolution from three spiralian genomes.</title>
        <authorList>
            <person name="Simakov O."/>
            <person name="Marletaz F."/>
            <person name="Cho S.J."/>
            <person name="Edsinger-Gonzales E."/>
            <person name="Havlak P."/>
            <person name="Hellsten U."/>
            <person name="Kuo D.H."/>
            <person name="Larsson T."/>
            <person name="Lv J."/>
            <person name="Arendt D."/>
            <person name="Savage R."/>
            <person name="Osoegawa K."/>
            <person name="de Jong P."/>
            <person name="Grimwood J."/>
            <person name="Chapman J.A."/>
            <person name="Shapiro H."/>
            <person name="Aerts A."/>
            <person name="Otillar R.P."/>
            <person name="Terry A.Y."/>
            <person name="Boore J.L."/>
            <person name="Grigoriev I.V."/>
            <person name="Lindberg D.R."/>
            <person name="Seaver E.C."/>
            <person name="Weisblat D.A."/>
            <person name="Putnam N.H."/>
            <person name="Rokhsar D.S."/>
        </authorList>
    </citation>
    <scope>NUCLEOTIDE SEQUENCE</scope>
    <source>
        <strain evidence="2 4">I ESC-2004</strain>
    </source>
</reference>
<dbReference type="InterPro" id="IPR036691">
    <property type="entry name" value="Endo/exonu/phosph_ase_sf"/>
</dbReference>
<accession>R7UK13</accession>
<dbReference type="EMBL" id="AMQN01001492">
    <property type="status" value="NOT_ANNOTATED_CDS"/>
    <property type="molecule type" value="Genomic_DNA"/>
</dbReference>
<sequence>MRKKSKTSRTQISSPPAHIKIQDRPPNYMYKEKQPITDDNSNEWLPGTIPHPDSWILITPQEDNAAFRHNAVLIKMANANKLDVSNHVFHNYTLGKIRTDEGLSTYTLHNEWAKGYLLALANQLVKIRGEQGNFFIVQVYAPTADAYEIKREEFYEELNNIIVWNKKYEDVLIVCGDFISKVGCVKEDNVVGSYGLG</sequence>
<feature type="region of interest" description="Disordered" evidence="1">
    <location>
        <begin position="1"/>
        <end position="27"/>
    </location>
</feature>
<evidence type="ECO:0000313" key="2">
    <source>
        <dbReference type="EMBL" id="ELU03612.1"/>
    </source>
</evidence>
<evidence type="ECO:0000256" key="1">
    <source>
        <dbReference type="SAM" id="MobiDB-lite"/>
    </source>
</evidence>
<gene>
    <name evidence="2" type="ORF">CAPTEDRAFT_186166</name>
</gene>
<evidence type="ECO:0000313" key="4">
    <source>
        <dbReference type="Proteomes" id="UP000014760"/>
    </source>
</evidence>
<dbReference type="HOGENOM" id="CLU_1385369_0_0_1"/>
<dbReference type="EMBL" id="KB303020">
    <property type="protein sequence ID" value="ELU03612.1"/>
    <property type="molecule type" value="Genomic_DNA"/>
</dbReference>
<name>R7UK13_CAPTE</name>
<dbReference type="Gene3D" id="3.60.10.10">
    <property type="entry name" value="Endonuclease/exonuclease/phosphatase"/>
    <property type="match status" value="1"/>
</dbReference>
<protein>
    <recommendedName>
        <fullName evidence="5">Endonuclease/exonuclease/phosphatase domain-containing protein</fullName>
    </recommendedName>
</protein>
<dbReference type="EnsemblMetazoa" id="CapteT186166">
    <property type="protein sequence ID" value="CapteP186166"/>
    <property type="gene ID" value="CapteG186166"/>
</dbReference>
<dbReference type="AlphaFoldDB" id="R7UK13"/>
<dbReference type="Proteomes" id="UP000014760">
    <property type="component" value="Unassembled WGS sequence"/>
</dbReference>
<proteinExistence type="predicted"/>
<organism evidence="2">
    <name type="scientific">Capitella teleta</name>
    <name type="common">Polychaete worm</name>
    <dbReference type="NCBI Taxonomy" id="283909"/>
    <lineage>
        <taxon>Eukaryota</taxon>
        <taxon>Metazoa</taxon>
        <taxon>Spiralia</taxon>
        <taxon>Lophotrochozoa</taxon>
        <taxon>Annelida</taxon>
        <taxon>Polychaeta</taxon>
        <taxon>Sedentaria</taxon>
        <taxon>Scolecida</taxon>
        <taxon>Capitellidae</taxon>
        <taxon>Capitella</taxon>
    </lineage>
</organism>
<evidence type="ECO:0008006" key="5">
    <source>
        <dbReference type="Google" id="ProtNLM"/>
    </source>
</evidence>
<reference evidence="3" key="3">
    <citation type="submission" date="2015-06" db="UniProtKB">
        <authorList>
            <consortium name="EnsemblMetazoa"/>
        </authorList>
    </citation>
    <scope>IDENTIFICATION</scope>
</reference>
<keyword evidence="4" id="KW-1185">Reference proteome</keyword>
<evidence type="ECO:0000313" key="3">
    <source>
        <dbReference type="EnsemblMetazoa" id="CapteP186166"/>
    </source>
</evidence>
<dbReference type="OrthoDB" id="6242194at2759"/>
<reference evidence="4" key="1">
    <citation type="submission" date="2012-12" db="EMBL/GenBank/DDBJ databases">
        <authorList>
            <person name="Hellsten U."/>
            <person name="Grimwood J."/>
            <person name="Chapman J.A."/>
            <person name="Shapiro H."/>
            <person name="Aerts A."/>
            <person name="Otillar R.P."/>
            <person name="Terry A.Y."/>
            <person name="Boore J.L."/>
            <person name="Simakov O."/>
            <person name="Marletaz F."/>
            <person name="Cho S.-J."/>
            <person name="Edsinger-Gonzales E."/>
            <person name="Havlak P."/>
            <person name="Kuo D.-H."/>
            <person name="Larsson T."/>
            <person name="Lv J."/>
            <person name="Arendt D."/>
            <person name="Savage R."/>
            <person name="Osoegawa K."/>
            <person name="de Jong P."/>
            <person name="Lindberg D.R."/>
            <person name="Seaver E.C."/>
            <person name="Weisblat D.A."/>
            <person name="Putnam N.H."/>
            <person name="Grigoriev I.V."/>
            <person name="Rokhsar D.S."/>
        </authorList>
    </citation>
    <scope>NUCLEOTIDE SEQUENCE</scope>
    <source>
        <strain evidence="4">I ESC-2004</strain>
    </source>
</reference>